<dbReference type="eggNOG" id="COG2814">
    <property type="taxonomic scope" value="Bacteria"/>
</dbReference>
<accession>Z9JVL0</accession>
<feature type="transmembrane region" description="Helical" evidence="7">
    <location>
        <begin position="260"/>
        <end position="284"/>
    </location>
</feature>
<feature type="domain" description="Major facilitator superfamily (MFS) profile" evidence="8">
    <location>
        <begin position="30"/>
        <end position="404"/>
    </location>
</feature>
<evidence type="ECO:0000256" key="6">
    <source>
        <dbReference type="SAM" id="MobiDB-lite"/>
    </source>
</evidence>
<dbReference type="PANTHER" id="PTHR43124:SF3">
    <property type="entry name" value="CHLORAMPHENICOL EFFLUX PUMP RV0191"/>
    <property type="match status" value="1"/>
</dbReference>
<feature type="transmembrane region" description="Helical" evidence="7">
    <location>
        <begin position="378"/>
        <end position="401"/>
    </location>
</feature>
<feature type="transmembrane region" description="Helical" evidence="7">
    <location>
        <begin position="26"/>
        <end position="44"/>
    </location>
</feature>
<keyword evidence="5 7" id="KW-0472">Membrane</keyword>
<feature type="transmembrane region" description="Helical" evidence="7">
    <location>
        <begin position="351"/>
        <end position="372"/>
    </location>
</feature>
<protein>
    <submittedName>
        <fullName evidence="9">Transporter</fullName>
    </submittedName>
</protein>
<dbReference type="InterPro" id="IPR036259">
    <property type="entry name" value="MFS_trans_sf"/>
</dbReference>
<feature type="region of interest" description="Disordered" evidence="6">
    <location>
        <begin position="1"/>
        <end position="21"/>
    </location>
</feature>
<reference evidence="9 10" key="1">
    <citation type="submission" date="2014-02" db="EMBL/GenBank/DDBJ databases">
        <title>Genome sequence of Brachybacterium phenoliresistens strain W13A50.</title>
        <authorList>
            <person name="Wang X."/>
        </authorList>
    </citation>
    <scope>NUCLEOTIDE SEQUENCE [LARGE SCALE GENOMIC DNA]</scope>
    <source>
        <strain evidence="9 10">W13A50</strain>
    </source>
</reference>
<evidence type="ECO:0000256" key="1">
    <source>
        <dbReference type="ARBA" id="ARBA00004651"/>
    </source>
</evidence>
<dbReference type="GO" id="GO:0005886">
    <property type="term" value="C:plasma membrane"/>
    <property type="evidence" value="ECO:0007669"/>
    <property type="project" value="UniProtKB-SubCell"/>
</dbReference>
<dbReference type="STRING" id="396014.BF93_11475"/>
<gene>
    <name evidence="9" type="ORF">BF93_11475</name>
</gene>
<dbReference type="PATRIC" id="fig|396014.3.peg.803"/>
<evidence type="ECO:0000256" key="2">
    <source>
        <dbReference type="ARBA" id="ARBA00022475"/>
    </source>
</evidence>
<dbReference type="PANTHER" id="PTHR43124">
    <property type="entry name" value="PURINE EFFLUX PUMP PBUE"/>
    <property type="match status" value="1"/>
</dbReference>
<comment type="caution">
    <text evidence="9">The sequence shown here is derived from an EMBL/GenBank/DDBJ whole genome shotgun (WGS) entry which is preliminary data.</text>
</comment>
<feature type="transmembrane region" description="Helical" evidence="7">
    <location>
        <begin position="182"/>
        <end position="205"/>
    </location>
</feature>
<sequence length="408" mass="41405">MRADAPAVPAPAVPEASSPPLRSRGAQIAAVLSLALGIFILITIEELPIGVLTIMSADLGVTPGITGLAVTLPGVIAALVALATPVVIGLMDRRLVLVMALASVVLSCVLSVLAPNIQVLLASRVFTGIAIGMYWSVLPVVATRQVAPQHRTRALTLAMSGTGAALVLGVPFTAWLGSAVGWRASFAVVAVLAVVMLVTIALVVRPVRSDEAIRPADMARALRHRGVRYAAAMTGIIVTAQFITYSYVSPLLQERAHVSAGSIGAMLLAFGVAGLIGNFAVAPLLRRHPALAVLTIALGIAGSLGVLALAVHGPLGAALVMPLWGAFAGAASVSIQSFVSRAAAEVEEPGTAINSAMFNVAIAAGAAIGGRIVDSLGLGATVATTVVLALLGAAICVRYLVRHARSEA</sequence>
<dbReference type="Pfam" id="PF07690">
    <property type="entry name" value="MFS_1"/>
    <property type="match status" value="1"/>
</dbReference>
<evidence type="ECO:0000256" key="7">
    <source>
        <dbReference type="SAM" id="Phobius"/>
    </source>
</evidence>
<dbReference type="RefSeq" id="WP_051486497.1">
    <property type="nucleotide sequence ID" value="NZ_KK069989.1"/>
</dbReference>
<evidence type="ECO:0000259" key="8">
    <source>
        <dbReference type="PROSITE" id="PS50850"/>
    </source>
</evidence>
<keyword evidence="4 7" id="KW-1133">Transmembrane helix</keyword>
<dbReference type="InterPro" id="IPR050189">
    <property type="entry name" value="MFS_Efflux_Transporters"/>
</dbReference>
<evidence type="ECO:0000313" key="9">
    <source>
        <dbReference type="EMBL" id="EWS82239.1"/>
    </source>
</evidence>
<feature type="transmembrane region" description="Helical" evidence="7">
    <location>
        <begin position="226"/>
        <end position="248"/>
    </location>
</feature>
<name>Z9JVL0_9MICO</name>
<feature type="transmembrane region" description="Helical" evidence="7">
    <location>
        <begin position="291"/>
        <end position="311"/>
    </location>
</feature>
<keyword evidence="3 7" id="KW-0812">Transmembrane</keyword>
<organism evidence="9 10">
    <name type="scientific">Brachybacterium phenoliresistens</name>
    <dbReference type="NCBI Taxonomy" id="396014"/>
    <lineage>
        <taxon>Bacteria</taxon>
        <taxon>Bacillati</taxon>
        <taxon>Actinomycetota</taxon>
        <taxon>Actinomycetes</taxon>
        <taxon>Micrococcales</taxon>
        <taxon>Dermabacteraceae</taxon>
        <taxon>Brachybacterium</taxon>
    </lineage>
</organism>
<dbReference type="AlphaFoldDB" id="Z9JVL0"/>
<evidence type="ECO:0000256" key="3">
    <source>
        <dbReference type="ARBA" id="ARBA00022692"/>
    </source>
</evidence>
<dbReference type="InterPro" id="IPR020846">
    <property type="entry name" value="MFS_dom"/>
</dbReference>
<dbReference type="Proteomes" id="UP000023067">
    <property type="component" value="Unassembled WGS sequence"/>
</dbReference>
<dbReference type="InterPro" id="IPR011701">
    <property type="entry name" value="MFS"/>
</dbReference>
<comment type="subcellular location">
    <subcellularLocation>
        <location evidence="1">Cell membrane</location>
        <topology evidence="1">Multi-pass membrane protein</topology>
    </subcellularLocation>
</comment>
<evidence type="ECO:0000256" key="4">
    <source>
        <dbReference type="ARBA" id="ARBA00022989"/>
    </source>
</evidence>
<dbReference type="HOGENOM" id="CLU_001265_61_1_11"/>
<feature type="transmembrane region" description="Helical" evidence="7">
    <location>
        <begin position="95"/>
        <end position="114"/>
    </location>
</feature>
<dbReference type="Gene3D" id="1.20.1250.20">
    <property type="entry name" value="MFS general substrate transporter like domains"/>
    <property type="match status" value="1"/>
</dbReference>
<dbReference type="EMBL" id="JDYK01000003">
    <property type="protein sequence ID" value="EWS82239.1"/>
    <property type="molecule type" value="Genomic_DNA"/>
</dbReference>
<evidence type="ECO:0000256" key="5">
    <source>
        <dbReference type="ARBA" id="ARBA00023136"/>
    </source>
</evidence>
<feature type="transmembrane region" description="Helical" evidence="7">
    <location>
        <begin position="317"/>
        <end position="339"/>
    </location>
</feature>
<feature type="transmembrane region" description="Helical" evidence="7">
    <location>
        <begin position="154"/>
        <end position="176"/>
    </location>
</feature>
<feature type="transmembrane region" description="Helical" evidence="7">
    <location>
        <begin position="120"/>
        <end position="142"/>
    </location>
</feature>
<keyword evidence="2" id="KW-1003">Cell membrane</keyword>
<dbReference type="SUPFAM" id="SSF103473">
    <property type="entry name" value="MFS general substrate transporter"/>
    <property type="match status" value="1"/>
</dbReference>
<evidence type="ECO:0000313" key="10">
    <source>
        <dbReference type="Proteomes" id="UP000023067"/>
    </source>
</evidence>
<dbReference type="GO" id="GO:0022857">
    <property type="term" value="F:transmembrane transporter activity"/>
    <property type="evidence" value="ECO:0007669"/>
    <property type="project" value="InterPro"/>
</dbReference>
<dbReference type="PROSITE" id="PS50850">
    <property type="entry name" value="MFS"/>
    <property type="match status" value="1"/>
</dbReference>
<keyword evidence="10" id="KW-1185">Reference proteome</keyword>
<proteinExistence type="predicted"/>
<dbReference type="CDD" id="cd17324">
    <property type="entry name" value="MFS_NepI_like"/>
    <property type="match status" value="1"/>
</dbReference>
<feature type="transmembrane region" description="Helical" evidence="7">
    <location>
        <begin position="64"/>
        <end position="88"/>
    </location>
</feature>